<dbReference type="RefSeq" id="XP_059600902.1">
    <property type="nucleotide sequence ID" value="XM_059748358.1"/>
</dbReference>
<reference evidence="1" key="1">
    <citation type="submission" date="2025-02" db="EMBL/GenBank/DDBJ databases">
        <authorList>
            <consortium name="NCBI Genome Project"/>
        </authorList>
    </citation>
    <scope>NUCLEOTIDE SEQUENCE</scope>
</reference>
<sequence length="161" mass="18614">MQADLQEAVEFPLITGRMLAKQSRIEHSWSSWNLGDSNYSLFMETVIVRTTIFRTIISNSKYYYYFVRTLRVVKAQVEVEVEIPRETPIGQPLSRGTGRKYTESGSAGLSDLEKQTMLINLDIVLGVQISCLLMFPRSSSDERRHMPKESRSRYRWGLSVR</sequence>
<evidence type="ECO:0000313" key="1">
    <source>
        <dbReference type="RefSeq" id="XP_059600902.1"/>
    </source>
</evidence>
<dbReference type="AlphaFoldDB" id="A0AAJ8BPE0"/>
<dbReference type="VEuPathDB" id="FungiDB:An07g03580"/>
<organism evidence="1">
    <name type="scientific">Aspergillus niger</name>
    <dbReference type="NCBI Taxonomy" id="5061"/>
    <lineage>
        <taxon>Eukaryota</taxon>
        <taxon>Fungi</taxon>
        <taxon>Dikarya</taxon>
        <taxon>Ascomycota</taxon>
        <taxon>Pezizomycotina</taxon>
        <taxon>Eurotiomycetes</taxon>
        <taxon>Eurotiomycetidae</taxon>
        <taxon>Eurotiales</taxon>
        <taxon>Aspergillaceae</taxon>
        <taxon>Aspergillus</taxon>
        <taxon>Aspergillus subgen. Circumdati</taxon>
    </lineage>
</organism>
<proteinExistence type="predicted"/>
<protein>
    <submittedName>
        <fullName evidence="1">Uncharacterized protein</fullName>
    </submittedName>
</protein>
<reference evidence="1" key="2">
    <citation type="submission" date="2025-08" db="UniProtKB">
        <authorList>
            <consortium name="RefSeq"/>
        </authorList>
    </citation>
    <scope>IDENTIFICATION</scope>
</reference>
<dbReference type="KEGG" id="ang:An07g03580"/>
<gene>
    <name evidence="1" type="ORF">An07g03580</name>
</gene>
<dbReference type="GeneID" id="84591341"/>
<accession>A0AAJ8BPE0</accession>
<name>A0AAJ8BPE0_ASPNG</name>